<evidence type="ECO:0000256" key="5">
    <source>
        <dbReference type="ARBA" id="ARBA00023316"/>
    </source>
</evidence>
<name>A0A101HVR0_9FIRM</name>
<dbReference type="Pfam" id="PF03734">
    <property type="entry name" value="YkuD"/>
    <property type="match status" value="1"/>
</dbReference>
<dbReference type="InterPro" id="IPR012854">
    <property type="entry name" value="Cu_amine_oxidase-like_N"/>
</dbReference>
<evidence type="ECO:0000256" key="1">
    <source>
        <dbReference type="ARBA" id="ARBA00004752"/>
    </source>
</evidence>
<evidence type="ECO:0000256" key="2">
    <source>
        <dbReference type="ARBA" id="ARBA00022679"/>
    </source>
</evidence>
<dbReference type="GO" id="GO:0016740">
    <property type="term" value="F:transferase activity"/>
    <property type="evidence" value="ECO:0007669"/>
    <property type="project" value="UniProtKB-KW"/>
</dbReference>
<feature type="active site" description="Proton donor/acceptor" evidence="6">
    <location>
        <position position="78"/>
    </location>
</feature>
<keyword evidence="5 6" id="KW-0961">Cell wall biogenesis/degradation</keyword>
<dbReference type="GO" id="GO:0018104">
    <property type="term" value="P:peptidoglycan-protein cross-linking"/>
    <property type="evidence" value="ECO:0007669"/>
    <property type="project" value="TreeGrafter"/>
</dbReference>
<feature type="active site" description="Nucleophile" evidence="6">
    <location>
        <position position="94"/>
    </location>
</feature>
<dbReference type="EMBL" id="LGGS01000028">
    <property type="protein sequence ID" value="KUK83503.1"/>
    <property type="molecule type" value="Genomic_DNA"/>
</dbReference>
<dbReference type="GO" id="GO:0071555">
    <property type="term" value="P:cell wall organization"/>
    <property type="evidence" value="ECO:0007669"/>
    <property type="project" value="UniProtKB-UniRule"/>
</dbReference>
<dbReference type="GO" id="GO:0005576">
    <property type="term" value="C:extracellular region"/>
    <property type="evidence" value="ECO:0007669"/>
    <property type="project" value="TreeGrafter"/>
</dbReference>
<dbReference type="Proteomes" id="UP000054705">
    <property type="component" value="Unassembled WGS sequence"/>
</dbReference>
<proteinExistence type="predicted"/>
<dbReference type="UniPathway" id="UPA00219"/>
<evidence type="ECO:0000256" key="4">
    <source>
        <dbReference type="ARBA" id="ARBA00022984"/>
    </source>
</evidence>
<dbReference type="Gene3D" id="3.30.457.10">
    <property type="entry name" value="Copper amine oxidase-like, N-terminal domain"/>
    <property type="match status" value="1"/>
</dbReference>
<evidence type="ECO:0000256" key="3">
    <source>
        <dbReference type="ARBA" id="ARBA00022960"/>
    </source>
</evidence>
<dbReference type="PANTHER" id="PTHR30582">
    <property type="entry name" value="L,D-TRANSPEPTIDASE"/>
    <property type="match status" value="1"/>
</dbReference>
<dbReference type="InterPro" id="IPR038063">
    <property type="entry name" value="Transpep_catalytic_dom"/>
</dbReference>
<dbReference type="SUPFAM" id="SSF55383">
    <property type="entry name" value="Copper amine oxidase, domain N"/>
    <property type="match status" value="1"/>
</dbReference>
<sequence length="254" mass="28124">MAFFKDQYLLDVFPVATGRLSHYTPEGSWRVIAKLVYPSWRNPDGGPIIPGGVPENPLGSRWLGLNALGTGGSIYGIHGNNNPSSVGTYATSGCIRLYNQDILWLYERVPLGTEVQIVNNHTNLSDWKKFNRIILNGEELKYATHPSLVHDGETTFLPLRAAAEALVGYRVGWNNTTKAVTVSGREHEAVFTIGINRVKVNNVTYIAEKAPCLLYNTTFVPAFWLQRFLQSEVCYNNDAKLIEIKSTAGPAVTP</sequence>
<keyword evidence="4 6" id="KW-0573">Peptidoglycan synthesis</keyword>
<reference evidence="9" key="1">
    <citation type="journal article" date="2015" name="MBio">
        <title>Genome-Resolved Metagenomic Analysis Reveals Roles for Candidate Phyla and Other Microbial Community Members in Biogeochemical Transformations in Oil Reservoirs.</title>
        <authorList>
            <person name="Hu P."/>
            <person name="Tom L."/>
            <person name="Singh A."/>
            <person name="Thomas B.C."/>
            <person name="Baker B.J."/>
            <person name="Piceno Y.M."/>
            <person name="Andersen G.L."/>
            <person name="Banfield J.F."/>
        </authorList>
    </citation>
    <scope>NUCLEOTIDE SEQUENCE [LARGE SCALE GENOMIC DNA]</scope>
</reference>
<dbReference type="InterPro" id="IPR050979">
    <property type="entry name" value="LD-transpeptidase"/>
</dbReference>
<dbReference type="GO" id="GO:0008360">
    <property type="term" value="P:regulation of cell shape"/>
    <property type="evidence" value="ECO:0007669"/>
    <property type="project" value="UniProtKB-UniRule"/>
</dbReference>
<comment type="pathway">
    <text evidence="1 6">Cell wall biogenesis; peptidoglycan biosynthesis.</text>
</comment>
<dbReference type="Pfam" id="PF07833">
    <property type="entry name" value="Cu_amine_oxidN1"/>
    <property type="match status" value="1"/>
</dbReference>
<evidence type="ECO:0000256" key="6">
    <source>
        <dbReference type="PROSITE-ProRule" id="PRU01373"/>
    </source>
</evidence>
<dbReference type="SUPFAM" id="SSF141523">
    <property type="entry name" value="L,D-transpeptidase catalytic domain-like"/>
    <property type="match status" value="1"/>
</dbReference>
<gene>
    <name evidence="8" type="ORF">XD97_0164</name>
</gene>
<dbReference type="AlphaFoldDB" id="A0A101HVR0"/>
<protein>
    <recommendedName>
        <fullName evidence="7">L,D-TPase catalytic domain-containing protein</fullName>
    </recommendedName>
</protein>
<evidence type="ECO:0000313" key="8">
    <source>
        <dbReference type="EMBL" id="KUK83503.1"/>
    </source>
</evidence>
<evidence type="ECO:0000313" key="9">
    <source>
        <dbReference type="Proteomes" id="UP000054705"/>
    </source>
</evidence>
<dbReference type="PROSITE" id="PS52029">
    <property type="entry name" value="LD_TPASE"/>
    <property type="match status" value="1"/>
</dbReference>
<comment type="caution">
    <text evidence="8">The sequence shown here is derived from an EMBL/GenBank/DDBJ whole genome shotgun (WGS) entry which is preliminary data.</text>
</comment>
<keyword evidence="2" id="KW-0808">Transferase</keyword>
<organism evidence="8 9">
    <name type="scientific">Pelotomaculum thermopropionicum</name>
    <dbReference type="NCBI Taxonomy" id="110500"/>
    <lineage>
        <taxon>Bacteria</taxon>
        <taxon>Bacillati</taxon>
        <taxon>Bacillota</taxon>
        <taxon>Clostridia</taxon>
        <taxon>Eubacteriales</taxon>
        <taxon>Desulfotomaculaceae</taxon>
        <taxon>Pelotomaculum</taxon>
    </lineage>
</organism>
<dbReference type="InterPro" id="IPR036582">
    <property type="entry name" value="Mao_N_sf"/>
</dbReference>
<accession>A0A101HVR0</accession>
<dbReference type="Gene3D" id="2.40.440.10">
    <property type="entry name" value="L,D-transpeptidase catalytic domain-like"/>
    <property type="match status" value="1"/>
</dbReference>
<keyword evidence="3 6" id="KW-0133">Cell shape</keyword>
<evidence type="ECO:0000259" key="7">
    <source>
        <dbReference type="PROSITE" id="PS52029"/>
    </source>
</evidence>
<dbReference type="CDD" id="cd16913">
    <property type="entry name" value="YkuD_like"/>
    <property type="match status" value="1"/>
</dbReference>
<feature type="domain" description="L,D-TPase catalytic" evidence="7">
    <location>
        <begin position="1"/>
        <end position="118"/>
    </location>
</feature>
<dbReference type="PANTHER" id="PTHR30582:SF4">
    <property type="entry name" value="L,D-TRANSPEPTIDASE YQJB-RELATED"/>
    <property type="match status" value="1"/>
</dbReference>
<dbReference type="InterPro" id="IPR005490">
    <property type="entry name" value="LD_TPept_cat_dom"/>
</dbReference>
<dbReference type="GO" id="GO:0071972">
    <property type="term" value="F:peptidoglycan L,D-transpeptidase activity"/>
    <property type="evidence" value="ECO:0007669"/>
    <property type="project" value="TreeGrafter"/>
</dbReference>